<feature type="compositionally biased region" description="Basic and acidic residues" evidence="5">
    <location>
        <begin position="54"/>
        <end position="66"/>
    </location>
</feature>
<dbReference type="Pfam" id="PF00440">
    <property type="entry name" value="TetR_N"/>
    <property type="match status" value="1"/>
</dbReference>
<dbReference type="InterPro" id="IPR001647">
    <property type="entry name" value="HTH_TetR"/>
</dbReference>
<dbReference type="InterPro" id="IPR050109">
    <property type="entry name" value="HTH-type_TetR-like_transc_reg"/>
</dbReference>
<evidence type="ECO:0000259" key="6">
    <source>
        <dbReference type="PROSITE" id="PS50977"/>
    </source>
</evidence>
<feature type="domain" description="HTH tetR-type" evidence="6">
    <location>
        <begin position="85"/>
        <end position="145"/>
    </location>
</feature>
<protein>
    <submittedName>
        <fullName evidence="7">TetR/AcrR family transcriptional regulator</fullName>
    </submittedName>
</protein>
<keyword evidence="2 4" id="KW-0238">DNA-binding</keyword>
<evidence type="ECO:0000313" key="7">
    <source>
        <dbReference type="EMBL" id="MFC5477796.1"/>
    </source>
</evidence>
<dbReference type="SUPFAM" id="SSF46689">
    <property type="entry name" value="Homeodomain-like"/>
    <property type="match status" value="1"/>
</dbReference>
<dbReference type="PANTHER" id="PTHR30055">
    <property type="entry name" value="HTH-TYPE TRANSCRIPTIONAL REGULATOR RUTR"/>
    <property type="match status" value="1"/>
</dbReference>
<dbReference type="InterPro" id="IPR009057">
    <property type="entry name" value="Homeodomain-like_sf"/>
</dbReference>
<evidence type="ECO:0000256" key="5">
    <source>
        <dbReference type="SAM" id="MobiDB-lite"/>
    </source>
</evidence>
<feature type="compositionally biased region" description="Low complexity" evidence="5">
    <location>
        <begin position="1"/>
        <end position="46"/>
    </location>
</feature>
<feature type="DNA-binding region" description="H-T-H motif" evidence="4">
    <location>
        <begin position="108"/>
        <end position="127"/>
    </location>
</feature>
<dbReference type="Proteomes" id="UP001596101">
    <property type="component" value="Unassembled WGS sequence"/>
</dbReference>
<feature type="region of interest" description="Disordered" evidence="5">
    <location>
        <begin position="1"/>
        <end position="79"/>
    </location>
</feature>
<keyword evidence="3" id="KW-0804">Transcription</keyword>
<evidence type="ECO:0000256" key="4">
    <source>
        <dbReference type="PROSITE-ProRule" id="PRU00335"/>
    </source>
</evidence>
<evidence type="ECO:0000313" key="8">
    <source>
        <dbReference type="Proteomes" id="UP001596101"/>
    </source>
</evidence>
<keyword evidence="8" id="KW-1185">Reference proteome</keyword>
<organism evidence="7 8">
    <name type="scientific">Massilia suwonensis</name>
    <dbReference type="NCBI Taxonomy" id="648895"/>
    <lineage>
        <taxon>Bacteria</taxon>
        <taxon>Pseudomonadati</taxon>
        <taxon>Pseudomonadota</taxon>
        <taxon>Betaproteobacteria</taxon>
        <taxon>Burkholderiales</taxon>
        <taxon>Oxalobacteraceae</taxon>
        <taxon>Telluria group</taxon>
        <taxon>Massilia</taxon>
    </lineage>
</organism>
<comment type="caution">
    <text evidence="7">The sequence shown here is derived from an EMBL/GenBank/DDBJ whole genome shotgun (WGS) entry which is preliminary data.</text>
</comment>
<evidence type="ECO:0000256" key="3">
    <source>
        <dbReference type="ARBA" id="ARBA00023163"/>
    </source>
</evidence>
<accession>A0ABW0MLX5</accession>
<dbReference type="Gene3D" id="1.10.357.10">
    <property type="entry name" value="Tetracycline Repressor, domain 2"/>
    <property type="match status" value="1"/>
</dbReference>
<name>A0ABW0MLX5_9BURK</name>
<dbReference type="PRINTS" id="PR00455">
    <property type="entry name" value="HTHTETR"/>
</dbReference>
<dbReference type="PROSITE" id="PS50977">
    <property type="entry name" value="HTH_TETR_2"/>
    <property type="match status" value="1"/>
</dbReference>
<evidence type="ECO:0000256" key="2">
    <source>
        <dbReference type="ARBA" id="ARBA00023125"/>
    </source>
</evidence>
<gene>
    <name evidence="7" type="ORF">ACFPQ5_06340</name>
</gene>
<keyword evidence="1" id="KW-0805">Transcription regulation</keyword>
<reference evidence="8" key="1">
    <citation type="journal article" date="2019" name="Int. J. Syst. Evol. Microbiol.">
        <title>The Global Catalogue of Microorganisms (GCM) 10K type strain sequencing project: providing services to taxonomists for standard genome sequencing and annotation.</title>
        <authorList>
            <consortium name="The Broad Institute Genomics Platform"/>
            <consortium name="The Broad Institute Genome Sequencing Center for Infectious Disease"/>
            <person name="Wu L."/>
            <person name="Ma J."/>
        </authorList>
    </citation>
    <scope>NUCLEOTIDE SEQUENCE [LARGE SCALE GENOMIC DNA]</scope>
    <source>
        <strain evidence="8">CCUG 43111</strain>
    </source>
</reference>
<dbReference type="PANTHER" id="PTHR30055:SF234">
    <property type="entry name" value="HTH-TYPE TRANSCRIPTIONAL REGULATOR BETI"/>
    <property type="match status" value="1"/>
</dbReference>
<proteinExistence type="predicted"/>
<sequence length="271" mass="30233">MEQTQARVPAPAAKAARTTKAAKATKATKASPVAAARPAPARAKSAAPPPAPVEKAKKAAPVEKAKKPATVRTSSAPVKLNKRSSDTIARILATTEEIILQSGAERISILDVCSDSGISRGTFYRYFSSQDDLLDAFSRHKRDQFHARLIEATAASQDPDERFQAVLGFIDDYLERSRARRLLLVAPEYATRWFQRIFHDSVHRFQDVLAPVFDAWEERRGIVLDRELIGELIVRFILSDVLVPSGADRRNLMRRMERFVVMLLSGRVARR</sequence>
<evidence type="ECO:0000256" key="1">
    <source>
        <dbReference type="ARBA" id="ARBA00023015"/>
    </source>
</evidence>
<dbReference type="EMBL" id="JBHSMR010000010">
    <property type="protein sequence ID" value="MFC5477796.1"/>
    <property type="molecule type" value="Genomic_DNA"/>
</dbReference>